<dbReference type="AlphaFoldDB" id="A0A1J4QHK5"/>
<organism evidence="3 4">
    <name type="scientific">Oceanisphaera psychrotolerans</name>
    <dbReference type="NCBI Taxonomy" id="1414654"/>
    <lineage>
        <taxon>Bacteria</taxon>
        <taxon>Pseudomonadati</taxon>
        <taxon>Pseudomonadota</taxon>
        <taxon>Gammaproteobacteria</taxon>
        <taxon>Aeromonadales</taxon>
        <taxon>Aeromonadaceae</taxon>
        <taxon>Oceanisphaera</taxon>
    </lineage>
</organism>
<feature type="domain" description="Outer membrane protein beta-barrel" evidence="2">
    <location>
        <begin position="2"/>
        <end position="82"/>
    </location>
</feature>
<accession>A0A1J4QHK5</accession>
<gene>
    <name evidence="3" type="ORF">BFR47_12470</name>
</gene>
<proteinExistence type="predicted"/>
<sequence length="82" mass="9120">MSVYALVGWTKAKAEAKSMEFPGNGIPYKISDSEDDFSYGVGGRFLDRSRPGGVAFFAEYAQLINRSDYDINGLMLGLSWHF</sequence>
<dbReference type="EMBL" id="MDKE01000014">
    <property type="protein sequence ID" value="OIN10992.1"/>
    <property type="molecule type" value="Genomic_DNA"/>
</dbReference>
<dbReference type="OrthoDB" id="5901526at2"/>
<evidence type="ECO:0000256" key="1">
    <source>
        <dbReference type="ARBA" id="ARBA00022729"/>
    </source>
</evidence>
<dbReference type="Proteomes" id="UP000243073">
    <property type="component" value="Unassembled WGS sequence"/>
</dbReference>
<dbReference type="InterPro" id="IPR027385">
    <property type="entry name" value="Beta-barrel_OMP"/>
</dbReference>
<name>A0A1J4QHK5_9GAMM</name>
<comment type="caution">
    <text evidence="3">The sequence shown here is derived from an EMBL/GenBank/DDBJ whole genome shotgun (WGS) entry which is preliminary data.</text>
</comment>
<protein>
    <recommendedName>
        <fullName evidence="2">Outer membrane protein beta-barrel domain-containing protein</fullName>
    </recommendedName>
</protein>
<dbReference type="Pfam" id="PF13505">
    <property type="entry name" value="OMP_b-brl"/>
    <property type="match status" value="1"/>
</dbReference>
<evidence type="ECO:0000313" key="4">
    <source>
        <dbReference type="Proteomes" id="UP000243073"/>
    </source>
</evidence>
<evidence type="ECO:0000259" key="2">
    <source>
        <dbReference type="Pfam" id="PF13505"/>
    </source>
</evidence>
<reference evidence="3 4" key="1">
    <citation type="submission" date="2016-07" db="EMBL/GenBank/DDBJ databases">
        <title>Draft Genome Sequence of Oceanisphaera psychrotolerans, isolated from coastal sediment samples.</title>
        <authorList>
            <person name="Zhuo S."/>
            <person name="Ruan Z."/>
        </authorList>
    </citation>
    <scope>NUCLEOTIDE SEQUENCE [LARGE SCALE GENOMIC DNA]</scope>
    <source>
        <strain evidence="3 4">LAM-WHM-ZC</strain>
    </source>
</reference>
<keyword evidence="4" id="KW-1185">Reference proteome</keyword>
<dbReference type="Gene3D" id="2.40.160.20">
    <property type="match status" value="1"/>
</dbReference>
<dbReference type="SUPFAM" id="SSF56925">
    <property type="entry name" value="OMPA-like"/>
    <property type="match status" value="1"/>
</dbReference>
<keyword evidence="1" id="KW-0732">Signal</keyword>
<dbReference type="InterPro" id="IPR011250">
    <property type="entry name" value="OMP/PagP_B-barrel"/>
</dbReference>
<evidence type="ECO:0000313" key="3">
    <source>
        <dbReference type="EMBL" id="OIN10992.1"/>
    </source>
</evidence>